<sequence>MEVKRVVLTLSREEENTYTAETSFGPLKVGEQGYRPMELILVALAGCSGVDVANILRKKRQKVKDIRIEVLGTRREEHPRIYQHIKLKYIIVGEGIDPKAVDQAIELSVNKYCSVYAMLVKSVPIEVEREIWEEKG</sequence>
<gene>
    <name evidence="1" type="ordered locus">Thal_1533</name>
</gene>
<proteinExistence type="predicted"/>
<dbReference type="STRING" id="638303.Thal_1533"/>
<protein>
    <submittedName>
        <fullName evidence="1">OsmC family protein</fullName>
    </submittedName>
</protein>
<dbReference type="InterPro" id="IPR015946">
    <property type="entry name" value="KH_dom-like_a/b"/>
</dbReference>
<dbReference type="SUPFAM" id="SSF82784">
    <property type="entry name" value="OsmC-like"/>
    <property type="match status" value="1"/>
</dbReference>
<evidence type="ECO:0000313" key="2">
    <source>
        <dbReference type="Proteomes" id="UP000002043"/>
    </source>
</evidence>
<organism evidence="1 2">
    <name type="scientific">Thermocrinis albus (strain DSM 14484 / JCM 11386 / HI 11/12)</name>
    <dbReference type="NCBI Taxonomy" id="638303"/>
    <lineage>
        <taxon>Bacteria</taxon>
        <taxon>Pseudomonadati</taxon>
        <taxon>Aquificota</taxon>
        <taxon>Aquificia</taxon>
        <taxon>Aquificales</taxon>
        <taxon>Aquificaceae</taxon>
        <taxon>Thermocrinis</taxon>
    </lineage>
</organism>
<dbReference type="OrthoDB" id="9804010at2"/>
<keyword evidence="2" id="KW-1185">Reference proteome</keyword>
<dbReference type="PANTHER" id="PTHR34352:SF1">
    <property type="entry name" value="PROTEIN YHFA"/>
    <property type="match status" value="1"/>
</dbReference>
<dbReference type="RefSeq" id="WP_012992568.1">
    <property type="nucleotide sequence ID" value="NC_013894.1"/>
</dbReference>
<dbReference type="InterPro" id="IPR036102">
    <property type="entry name" value="OsmC/Ohrsf"/>
</dbReference>
<reference evidence="2" key="1">
    <citation type="journal article" date="2010" name="Stand. Genomic Sci.">
        <title>Complete genome sequence of Thermocrinis albus type strain (HI 11/12T).</title>
        <authorList>
            <person name="Wirth R."/>
            <person name="Sikorski J."/>
            <person name="Brambilla E."/>
            <person name="Misra M."/>
            <person name="Lapidus A."/>
            <person name="Copeland A."/>
            <person name="Nolan M."/>
            <person name="Lucas S."/>
            <person name="Chen F."/>
            <person name="Tice H."/>
            <person name="Cheng J.F."/>
            <person name="Han C."/>
            <person name="Detter J.C."/>
            <person name="Tapia R."/>
            <person name="Bruce D."/>
            <person name="Goodwin L."/>
            <person name="Pitluck S."/>
            <person name="Pati A."/>
            <person name="Anderson I."/>
            <person name="Ivanova N."/>
            <person name="Mavromatis K."/>
            <person name="Mikhailova N."/>
            <person name="Chen A."/>
            <person name="Palaniappan K."/>
            <person name="Bilek Y."/>
            <person name="Hader T."/>
            <person name="Land M."/>
            <person name="Hauser L."/>
            <person name="Chang Y.J."/>
            <person name="Jeffries C.D."/>
            <person name="Tindall B.J."/>
            <person name="Rohde M."/>
            <person name="Goker M."/>
            <person name="Bristow J."/>
            <person name="Eisen J.A."/>
            <person name="Markowitz V."/>
            <person name="Hugenholtz P."/>
            <person name="Kyrpides N.C."/>
            <person name="Klenk H.P."/>
        </authorList>
    </citation>
    <scope>NUCLEOTIDE SEQUENCE [LARGE SCALE GENOMIC DNA]</scope>
    <source>
        <strain evidence="2">DSM 14484 / JCM 11386 / HI 11/12</strain>
    </source>
</reference>
<evidence type="ECO:0000313" key="1">
    <source>
        <dbReference type="EMBL" id="ADC90162.1"/>
    </source>
</evidence>
<dbReference type="Pfam" id="PF02566">
    <property type="entry name" value="OsmC"/>
    <property type="match status" value="1"/>
</dbReference>
<name>D3SN32_THEAH</name>
<dbReference type="Gene3D" id="3.30.300.20">
    <property type="match status" value="1"/>
</dbReference>
<dbReference type="EMBL" id="CP001931">
    <property type="protein sequence ID" value="ADC90162.1"/>
    <property type="molecule type" value="Genomic_DNA"/>
</dbReference>
<dbReference type="PANTHER" id="PTHR34352">
    <property type="entry name" value="PROTEIN YHFA"/>
    <property type="match status" value="1"/>
</dbReference>
<accession>D3SN32</accession>
<dbReference type="HOGENOM" id="CLU_114057_1_1_0"/>
<dbReference type="InterPro" id="IPR003718">
    <property type="entry name" value="OsmC/Ohr_fam"/>
</dbReference>
<dbReference type="KEGG" id="tal:Thal_1533"/>
<dbReference type="eggNOG" id="COG1765">
    <property type="taxonomic scope" value="Bacteria"/>
</dbReference>
<dbReference type="AlphaFoldDB" id="D3SN32"/>
<dbReference type="Proteomes" id="UP000002043">
    <property type="component" value="Chromosome"/>
</dbReference>